<dbReference type="AlphaFoldDB" id="A0A8H3M5G4"/>
<protein>
    <submittedName>
        <fullName evidence="1">Uncharacterized protein</fullName>
    </submittedName>
</protein>
<dbReference type="EMBL" id="BLAL01000278">
    <property type="protein sequence ID" value="GES99077.1"/>
    <property type="molecule type" value="Genomic_DNA"/>
</dbReference>
<dbReference type="Proteomes" id="UP000615446">
    <property type="component" value="Unassembled WGS sequence"/>
</dbReference>
<comment type="caution">
    <text evidence="1">The sequence shown here is derived from an EMBL/GenBank/DDBJ whole genome shotgun (WGS) entry which is preliminary data.</text>
</comment>
<evidence type="ECO:0000313" key="1">
    <source>
        <dbReference type="EMBL" id="GES99077.1"/>
    </source>
</evidence>
<gene>
    <name evidence="1" type="ORF">RCL2_002559500</name>
</gene>
<proteinExistence type="predicted"/>
<accession>A0A8H3M5G4</accession>
<evidence type="ECO:0000313" key="2">
    <source>
        <dbReference type="Proteomes" id="UP000615446"/>
    </source>
</evidence>
<name>A0A8H3M5G4_9GLOM</name>
<reference evidence="1" key="1">
    <citation type="submission" date="2019-10" db="EMBL/GenBank/DDBJ databases">
        <title>Conservation and host-specific expression of non-tandemly repeated heterogenous ribosome RNA gene in arbuscular mycorrhizal fungi.</title>
        <authorList>
            <person name="Maeda T."/>
            <person name="Kobayashi Y."/>
            <person name="Nakagawa T."/>
            <person name="Ezawa T."/>
            <person name="Yamaguchi K."/>
            <person name="Bino T."/>
            <person name="Nishimoto Y."/>
            <person name="Shigenobu S."/>
            <person name="Kawaguchi M."/>
        </authorList>
    </citation>
    <scope>NUCLEOTIDE SEQUENCE</scope>
    <source>
        <strain evidence="1">HR1</strain>
    </source>
</reference>
<organism evidence="1 2">
    <name type="scientific">Rhizophagus clarus</name>
    <dbReference type="NCBI Taxonomy" id="94130"/>
    <lineage>
        <taxon>Eukaryota</taxon>
        <taxon>Fungi</taxon>
        <taxon>Fungi incertae sedis</taxon>
        <taxon>Mucoromycota</taxon>
        <taxon>Glomeromycotina</taxon>
        <taxon>Glomeromycetes</taxon>
        <taxon>Glomerales</taxon>
        <taxon>Glomeraceae</taxon>
        <taxon>Rhizophagus</taxon>
    </lineage>
</organism>
<sequence>MNSNNRLHKNVLNNGINVSRIFDYLFSHHHNIQSLLQQQIQQRVQKPVVYQQSGVQQSFNTIQPSQAYSNNNTYDITSFQQFFLICKA</sequence>